<dbReference type="EMBL" id="CP017916">
    <property type="protein sequence ID" value="ARP39093.1"/>
    <property type="molecule type" value="Genomic_DNA"/>
</dbReference>
<dbReference type="Pfam" id="PF07521">
    <property type="entry name" value="RMMBL"/>
    <property type="match status" value="1"/>
</dbReference>
<evidence type="ECO:0000256" key="1">
    <source>
        <dbReference type="ARBA" id="ARBA00022801"/>
    </source>
</evidence>
<protein>
    <submittedName>
        <fullName evidence="4">Ribonuclease</fullName>
        <ecNumber evidence="4">3.1.-.-</ecNumber>
    </submittedName>
</protein>
<dbReference type="InterPro" id="IPR011108">
    <property type="entry name" value="RMMBL"/>
</dbReference>
<accession>A0AA34XPB5</accession>
<dbReference type="PANTHER" id="PTHR11203">
    <property type="entry name" value="CLEAVAGE AND POLYADENYLATION SPECIFICITY FACTOR FAMILY MEMBER"/>
    <property type="match status" value="1"/>
</dbReference>
<evidence type="ECO:0000313" key="4">
    <source>
        <dbReference type="EMBL" id="ARP39093.1"/>
    </source>
</evidence>
<evidence type="ECO:0000259" key="2">
    <source>
        <dbReference type="SMART" id="SM00849"/>
    </source>
</evidence>
<sequence>MEVIHHGGKHTVTGSCHELRDSGQAVLIDCGLFQGKESQGLDLQGKKLQGEDARPLDIEFETSHLNALLLTHTHIDHIGRLPWLLACGFNQPIYCTQATAELAPLMIEDGLKLQGLSHKQSKLILKKIHSLIAPKPYGEWFPIVSKQQNDGKDHHRPNTLYARFQPAGHILGSAYIEIKLPNQEVVVFSGDLGPSNTPLLPDPKPPQQADYLFIESTYGTSTHDDIASRSERLKAIIDRSLLDGGVILIPAFSIGRTQELLFDIEQLIFEHQLSSDIPIILDSPMAEKVTRSYRRFKELWGQEAKQRLELKRHPLAFEQCITVDGHRMHKKIVNRLKSTGEPAIVVAASGMCQGGRIMNYLSALLPDKRTDVILAGYQAHGTLGRELQQGKTQVFIDNKDVEVNAQIHGMSGYSAHADKEDLNRFIAGISVPPREVHLIHGEPNTQSEFAQELQARGFVVV</sequence>
<dbReference type="InterPro" id="IPR036866">
    <property type="entry name" value="RibonucZ/Hydroxyglut_hydro"/>
</dbReference>
<dbReference type="Pfam" id="PF10996">
    <property type="entry name" value="Beta-Casp"/>
    <property type="match status" value="1"/>
</dbReference>
<feature type="domain" description="Beta-Casp" evidence="3">
    <location>
        <begin position="257"/>
        <end position="387"/>
    </location>
</feature>
<evidence type="ECO:0000259" key="3">
    <source>
        <dbReference type="SMART" id="SM01027"/>
    </source>
</evidence>
<dbReference type="GO" id="GO:0016787">
    <property type="term" value="F:hydrolase activity"/>
    <property type="evidence" value="ECO:0007669"/>
    <property type="project" value="UniProtKB-KW"/>
</dbReference>
<dbReference type="KEGG" id="vsy:K08M4_23610"/>
<keyword evidence="1 4" id="KW-0378">Hydrolase</keyword>
<dbReference type="SMART" id="SM00849">
    <property type="entry name" value="Lactamase_B"/>
    <property type="match status" value="1"/>
</dbReference>
<dbReference type="Proteomes" id="UP000194136">
    <property type="component" value="Chromosome 1"/>
</dbReference>
<dbReference type="SUPFAM" id="SSF56281">
    <property type="entry name" value="Metallo-hydrolase/oxidoreductase"/>
    <property type="match status" value="1"/>
</dbReference>
<evidence type="ECO:0000313" key="5">
    <source>
        <dbReference type="Proteomes" id="UP000194136"/>
    </source>
</evidence>
<dbReference type="RefSeq" id="WP_086049986.1">
    <property type="nucleotide sequence ID" value="NZ_CP017916.1"/>
</dbReference>
<organism evidence="4 5">
    <name type="scientific">Vibrio syngnathi</name>
    <dbReference type="NCBI Taxonomy" id="3034029"/>
    <lineage>
        <taxon>Bacteria</taxon>
        <taxon>Pseudomonadati</taxon>
        <taxon>Pseudomonadota</taxon>
        <taxon>Gammaproteobacteria</taxon>
        <taxon>Vibrionales</taxon>
        <taxon>Vibrionaceae</taxon>
        <taxon>Vibrio</taxon>
    </lineage>
</organism>
<dbReference type="Gene3D" id="3.60.15.10">
    <property type="entry name" value="Ribonuclease Z/Hydroxyacylglutathione hydrolase-like"/>
    <property type="match status" value="1"/>
</dbReference>
<dbReference type="SMART" id="SM01027">
    <property type="entry name" value="Beta-Casp"/>
    <property type="match status" value="1"/>
</dbReference>
<reference evidence="4 5" key="1">
    <citation type="submission" date="2016-10" db="EMBL/GenBank/DDBJ databases">
        <title>The High Quality Genome of Vibrio splendidus K08M4.</title>
        <authorList>
            <person name="Wendling C."/>
            <person name="Chibani C.M."/>
            <person name="Hertel R."/>
            <person name="Sproer C."/>
            <person name="Bunk B."/>
            <person name="Overmann J."/>
            <person name="Roth O."/>
            <person name="Liesegang H."/>
        </authorList>
    </citation>
    <scope>NUCLEOTIDE SEQUENCE [LARGE SCALE GENOMIC DNA]</scope>
    <source>
        <strain evidence="4 5">K08M4</strain>
    </source>
</reference>
<dbReference type="CDD" id="cd16295">
    <property type="entry name" value="TTHA0252-CPSF-like_MBL-fold"/>
    <property type="match status" value="1"/>
</dbReference>
<dbReference type="InterPro" id="IPR001279">
    <property type="entry name" value="Metallo-B-lactamas"/>
</dbReference>
<proteinExistence type="predicted"/>
<dbReference type="Pfam" id="PF00753">
    <property type="entry name" value="Lactamase_B"/>
    <property type="match status" value="1"/>
</dbReference>
<feature type="domain" description="Metallo-beta-lactamase" evidence="2">
    <location>
        <begin position="13"/>
        <end position="223"/>
    </location>
</feature>
<keyword evidence="5" id="KW-1185">Reference proteome</keyword>
<dbReference type="PANTHER" id="PTHR11203:SF37">
    <property type="entry name" value="INTEGRATOR COMPLEX SUBUNIT 11"/>
    <property type="match status" value="1"/>
</dbReference>
<dbReference type="GO" id="GO:0004521">
    <property type="term" value="F:RNA endonuclease activity"/>
    <property type="evidence" value="ECO:0007669"/>
    <property type="project" value="TreeGrafter"/>
</dbReference>
<dbReference type="Gene3D" id="3.40.50.10890">
    <property type="match status" value="1"/>
</dbReference>
<name>A0AA34XPB5_9VIBR</name>
<dbReference type="InterPro" id="IPR022712">
    <property type="entry name" value="Beta_Casp"/>
</dbReference>
<gene>
    <name evidence="4" type="ORF">K08M4_23610</name>
</gene>
<dbReference type="EC" id="3.1.-.-" evidence="4"/>
<dbReference type="AlphaFoldDB" id="A0AA34XPB5"/>
<dbReference type="InterPro" id="IPR050698">
    <property type="entry name" value="MBL"/>
</dbReference>